<keyword evidence="3" id="KW-0862">Zinc</keyword>
<dbReference type="InterPro" id="IPR055129">
    <property type="entry name" value="YEATS_dom"/>
</dbReference>
<evidence type="ECO:0000256" key="4">
    <source>
        <dbReference type="ARBA" id="ARBA00023242"/>
    </source>
</evidence>
<dbReference type="InterPro" id="IPR001841">
    <property type="entry name" value="Znf_RING"/>
</dbReference>
<proteinExistence type="predicted"/>
<dbReference type="OrthoDB" id="1630758at2759"/>
<gene>
    <name evidence="10" type="ORF">GTA08_BOTSDO03608</name>
</gene>
<protein>
    <recommendedName>
        <fullName evidence="12">RING-type domain-containing protein</fullName>
    </recommendedName>
</protein>
<dbReference type="GO" id="GO:0008270">
    <property type="term" value="F:zinc ion binding"/>
    <property type="evidence" value="ECO:0007669"/>
    <property type="project" value="UniProtKB-KW"/>
</dbReference>
<dbReference type="Gene3D" id="3.30.40.10">
    <property type="entry name" value="Zinc/RING finger domain, C3HC4 (zinc finger)"/>
    <property type="match status" value="1"/>
</dbReference>
<dbReference type="Pfam" id="PF03366">
    <property type="entry name" value="YEATS"/>
    <property type="match status" value="1"/>
</dbReference>
<organism evidence="10 11">
    <name type="scientific">Botryosphaeria dothidea</name>
    <dbReference type="NCBI Taxonomy" id="55169"/>
    <lineage>
        <taxon>Eukaryota</taxon>
        <taxon>Fungi</taxon>
        <taxon>Dikarya</taxon>
        <taxon>Ascomycota</taxon>
        <taxon>Pezizomycotina</taxon>
        <taxon>Dothideomycetes</taxon>
        <taxon>Dothideomycetes incertae sedis</taxon>
        <taxon>Botryosphaeriales</taxon>
        <taxon>Botryosphaeriaceae</taxon>
        <taxon>Botryosphaeria</taxon>
    </lineage>
</organism>
<evidence type="ECO:0000313" key="11">
    <source>
        <dbReference type="Proteomes" id="UP000572817"/>
    </source>
</evidence>
<dbReference type="SMART" id="SM00184">
    <property type="entry name" value="RING"/>
    <property type="match status" value="1"/>
</dbReference>
<keyword evidence="1" id="KW-0479">Metal-binding</keyword>
<dbReference type="PROSITE" id="PS00518">
    <property type="entry name" value="ZF_RING_1"/>
    <property type="match status" value="1"/>
</dbReference>
<evidence type="ECO:0000313" key="10">
    <source>
        <dbReference type="EMBL" id="KAF4308572.1"/>
    </source>
</evidence>
<name>A0A8H4IYB1_9PEZI</name>
<evidence type="ECO:0000259" key="8">
    <source>
        <dbReference type="PROSITE" id="PS50089"/>
    </source>
</evidence>
<evidence type="ECO:0000256" key="6">
    <source>
        <dbReference type="PROSITE-ProRule" id="PRU00376"/>
    </source>
</evidence>
<evidence type="ECO:0000256" key="1">
    <source>
        <dbReference type="ARBA" id="ARBA00022723"/>
    </source>
</evidence>
<dbReference type="Proteomes" id="UP000572817">
    <property type="component" value="Unassembled WGS sequence"/>
</dbReference>
<keyword evidence="2 5" id="KW-0863">Zinc-finger</keyword>
<sequence>MPRTTRSAKRHNAASANRRQHEEAPLPQPGASSTDADEGVEMPDAPPQPEPSKSAIDDDDLCPICHLLLFRPVRTTCAHTLCQSCMAHWADVSAASAHMAIVPLTDAEPAPDAHPGFVEARCPMCRTVTSAARDGARERALRRKYPGVWVERQREEDDGGEGAGGEGKVETVTVFLGNTHKLLQDEDGDGNCHEWSFFVRISDTEVVEEVQILLHPTFRPPRVIRAAPPYQITRIGWGVFEITAYILLKAGYSWLSEDAQPAPDGAEKGMLPLEWMLSFDGRGSMARCRLKIKNEVVDEKSSSSSDDSEWEE</sequence>
<dbReference type="GO" id="GO:0005634">
    <property type="term" value="C:nucleus"/>
    <property type="evidence" value="ECO:0007669"/>
    <property type="project" value="UniProtKB-SubCell"/>
</dbReference>
<dbReference type="InterPro" id="IPR017907">
    <property type="entry name" value="Znf_RING_CS"/>
</dbReference>
<keyword evidence="11" id="KW-1185">Reference proteome</keyword>
<evidence type="ECO:0000256" key="3">
    <source>
        <dbReference type="ARBA" id="ARBA00022833"/>
    </source>
</evidence>
<comment type="caution">
    <text evidence="10">The sequence shown here is derived from an EMBL/GenBank/DDBJ whole genome shotgun (WGS) entry which is preliminary data.</text>
</comment>
<keyword evidence="4 6" id="KW-0539">Nucleus</keyword>
<feature type="region of interest" description="Disordered" evidence="7">
    <location>
        <begin position="1"/>
        <end position="56"/>
    </location>
</feature>
<evidence type="ECO:0000256" key="2">
    <source>
        <dbReference type="ARBA" id="ARBA00022771"/>
    </source>
</evidence>
<feature type="domain" description="YEATS" evidence="9">
    <location>
        <begin position="164"/>
        <end position="312"/>
    </location>
</feature>
<dbReference type="PROSITE" id="PS50089">
    <property type="entry name" value="ZF_RING_2"/>
    <property type="match status" value="1"/>
</dbReference>
<dbReference type="SUPFAM" id="SSF57850">
    <property type="entry name" value="RING/U-box"/>
    <property type="match status" value="1"/>
</dbReference>
<dbReference type="EMBL" id="WWBZ02000022">
    <property type="protein sequence ID" value="KAF4308572.1"/>
    <property type="molecule type" value="Genomic_DNA"/>
</dbReference>
<dbReference type="Pfam" id="PF13445">
    <property type="entry name" value="zf-RING_UBOX"/>
    <property type="match status" value="1"/>
</dbReference>
<evidence type="ECO:0000256" key="7">
    <source>
        <dbReference type="SAM" id="MobiDB-lite"/>
    </source>
</evidence>
<dbReference type="AlphaFoldDB" id="A0A8H4IYB1"/>
<comment type="subcellular location">
    <subcellularLocation>
        <location evidence="6">Nucleus</location>
    </subcellularLocation>
</comment>
<feature type="compositionally biased region" description="Basic residues" evidence="7">
    <location>
        <begin position="1"/>
        <end position="12"/>
    </location>
</feature>
<reference evidence="10" key="1">
    <citation type="submission" date="2020-04" db="EMBL/GenBank/DDBJ databases">
        <title>Genome Assembly and Annotation of Botryosphaeria dothidea sdau 11-99, a Latent Pathogen of Apple Fruit Ring Rot in China.</title>
        <authorList>
            <person name="Yu C."/>
            <person name="Diao Y."/>
            <person name="Lu Q."/>
            <person name="Zhao J."/>
            <person name="Cui S."/>
            <person name="Peng C."/>
            <person name="He B."/>
            <person name="Liu H."/>
        </authorList>
    </citation>
    <scope>NUCLEOTIDE SEQUENCE [LARGE SCALE GENOMIC DNA]</scope>
    <source>
        <strain evidence="10">Sdau11-99</strain>
    </source>
</reference>
<evidence type="ECO:0000256" key="5">
    <source>
        <dbReference type="PROSITE-ProRule" id="PRU00175"/>
    </source>
</evidence>
<dbReference type="PROSITE" id="PS51037">
    <property type="entry name" value="YEATS"/>
    <property type="match status" value="1"/>
</dbReference>
<dbReference type="InterPro" id="IPR013083">
    <property type="entry name" value="Znf_RING/FYVE/PHD"/>
</dbReference>
<accession>A0A8H4IYB1</accession>
<dbReference type="InterPro" id="IPR027370">
    <property type="entry name" value="Znf-RING_euk"/>
</dbReference>
<evidence type="ECO:0000259" key="9">
    <source>
        <dbReference type="PROSITE" id="PS51037"/>
    </source>
</evidence>
<evidence type="ECO:0008006" key="12">
    <source>
        <dbReference type="Google" id="ProtNLM"/>
    </source>
</evidence>
<dbReference type="InterPro" id="IPR038704">
    <property type="entry name" value="YEAST_sf"/>
</dbReference>
<feature type="domain" description="RING-type" evidence="8">
    <location>
        <begin position="62"/>
        <end position="126"/>
    </location>
</feature>
<dbReference type="Gene3D" id="2.60.40.1970">
    <property type="entry name" value="YEATS domain"/>
    <property type="match status" value="1"/>
</dbReference>